<protein>
    <submittedName>
        <fullName evidence="1">Uncharacterized protein</fullName>
    </submittedName>
</protein>
<sequence length="163" mass="18950">MPGFEPAPDDLLESLGIITGDDDLLPVRQVFNFDSVDRTIGYYIMEESDLEKKFKNLHYLLHGRAYIIDRESITATSKSTPQTFYIAADKQNGLIVPGRSMFVEAVNDELYYRWTDNGYHWTEWITLMANKWHAYDTIEKCRFAEVQVYAKTASSKFTLRTTR</sequence>
<gene>
    <name evidence="1" type="ORF">MM171B00543_0006</name>
</gene>
<proteinExistence type="predicted"/>
<evidence type="ECO:0000313" key="1">
    <source>
        <dbReference type="EMBL" id="QJB03817.1"/>
    </source>
</evidence>
<dbReference type="AlphaFoldDB" id="A0A6M3M7R6"/>
<name>A0A6M3M7R6_9ZZZZ</name>
<reference evidence="1" key="1">
    <citation type="submission" date="2020-03" db="EMBL/GenBank/DDBJ databases">
        <title>The deep terrestrial virosphere.</title>
        <authorList>
            <person name="Holmfeldt K."/>
            <person name="Nilsson E."/>
            <person name="Simone D."/>
            <person name="Lopez-Fernandez M."/>
            <person name="Wu X."/>
            <person name="de Brujin I."/>
            <person name="Lundin D."/>
            <person name="Andersson A."/>
            <person name="Bertilsson S."/>
            <person name="Dopson M."/>
        </authorList>
    </citation>
    <scope>NUCLEOTIDE SEQUENCE</scope>
    <source>
        <strain evidence="1">MM171B00543</strain>
    </source>
</reference>
<organism evidence="1">
    <name type="scientific">viral metagenome</name>
    <dbReference type="NCBI Taxonomy" id="1070528"/>
    <lineage>
        <taxon>unclassified sequences</taxon>
        <taxon>metagenomes</taxon>
        <taxon>organismal metagenomes</taxon>
    </lineage>
</organism>
<accession>A0A6M3M7R6</accession>
<dbReference type="EMBL" id="MT143862">
    <property type="protein sequence ID" value="QJB03817.1"/>
    <property type="molecule type" value="Genomic_DNA"/>
</dbReference>